<dbReference type="InterPro" id="IPR045806">
    <property type="entry name" value="BAMBI_C"/>
</dbReference>
<organism evidence="4 5">
    <name type="scientific">Plakobranchus ocellatus</name>
    <dbReference type="NCBI Taxonomy" id="259542"/>
    <lineage>
        <taxon>Eukaryota</taxon>
        <taxon>Metazoa</taxon>
        <taxon>Spiralia</taxon>
        <taxon>Lophotrochozoa</taxon>
        <taxon>Mollusca</taxon>
        <taxon>Gastropoda</taxon>
        <taxon>Heterobranchia</taxon>
        <taxon>Euthyneura</taxon>
        <taxon>Panpulmonata</taxon>
        <taxon>Sacoglossa</taxon>
        <taxon>Placobranchoidea</taxon>
        <taxon>Plakobranchidae</taxon>
        <taxon>Plakobranchus</taxon>
    </lineage>
</organism>
<reference evidence="4 5" key="1">
    <citation type="journal article" date="2021" name="Elife">
        <title>Chloroplast acquisition without the gene transfer in kleptoplastic sea slugs, Plakobranchus ocellatus.</title>
        <authorList>
            <person name="Maeda T."/>
            <person name="Takahashi S."/>
            <person name="Yoshida T."/>
            <person name="Shimamura S."/>
            <person name="Takaki Y."/>
            <person name="Nagai Y."/>
            <person name="Toyoda A."/>
            <person name="Suzuki Y."/>
            <person name="Arimoto A."/>
            <person name="Ishii H."/>
            <person name="Satoh N."/>
            <person name="Nishiyama T."/>
            <person name="Hasebe M."/>
            <person name="Maruyama T."/>
            <person name="Minagawa J."/>
            <person name="Obokata J."/>
            <person name="Shigenobu S."/>
        </authorList>
    </citation>
    <scope>NUCLEOTIDE SEQUENCE [LARGE SCALE GENOMIC DNA]</scope>
</reference>
<feature type="region of interest" description="Disordered" evidence="1">
    <location>
        <begin position="320"/>
        <end position="347"/>
    </location>
</feature>
<proteinExistence type="predicted"/>
<keyword evidence="2" id="KW-0812">Transmembrane</keyword>
<gene>
    <name evidence="4" type="ORF">PoB_006442000</name>
</gene>
<evidence type="ECO:0000259" key="3">
    <source>
        <dbReference type="Pfam" id="PF19337"/>
    </source>
</evidence>
<accession>A0AAV4D1E8</accession>
<dbReference type="Proteomes" id="UP000735302">
    <property type="component" value="Unassembled WGS sequence"/>
</dbReference>
<keyword evidence="5" id="KW-1185">Reference proteome</keyword>
<evidence type="ECO:0000256" key="1">
    <source>
        <dbReference type="SAM" id="MobiDB-lite"/>
    </source>
</evidence>
<feature type="domain" description="BMP and activin membrane-bound inhibitor C-terminal" evidence="3">
    <location>
        <begin position="17"/>
        <end position="82"/>
    </location>
</feature>
<name>A0AAV4D1E8_9GAST</name>
<dbReference type="Pfam" id="PF19337">
    <property type="entry name" value="BAMBI_C"/>
    <property type="match status" value="1"/>
</dbReference>
<comment type="caution">
    <text evidence="4">The sequence shown here is derived from an EMBL/GenBank/DDBJ whole genome shotgun (WGS) entry which is preliminary data.</text>
</comment>
<evidence type="ECO:0000256" key="2">
    <source>
        <dbReference type="SAM" id="Phobius"/>
    </source>
</evidence>
<keyword evidence="2" id="KW-0472">Membrane</keyword>
<keyword evidence="2" id="KW-1133">Transmembrane helix</keyword>
<feature type="compositionally biased region" description="Low complexity" evidence="1">
    <location>
        <begin position="320"/>
        <end position="330"/>
    </location>
</feature>
<evidence type="ECO:0000313" key="5">
    <source>
        <dbReference type="Proteomes" id="UP000735302"/>
    </source>
</evidence>
<dbReference type="EMBL" id="BLXT01007308">
    <property type="protein sequence ID" value="GFO37915.1"/>
    <property type="molecule type" value="Genomic_DNA"/>
</dbReference>
<sequence length="369" mass="39992">MKESSVYARDHHSARRREDNADRDLWFKAAVIAVPIAGGFILVLLVLLAVRMLRSDSNRHRRLIQMRRERSLTKAHMYISEHFMGRNSSSATGLASKLQHCSLFDEKLHPPRGSYSVCSDKPPSSVCSAHGGGSAGTGFWDNSKMLTNSSDITHSSSTGGNSSNKAGFTSSTVCCTDDSPCCGGMCSFQRDTQLSQCETCNKNCKRFSRDKNFNSGRNSSSYSNGKHVGLSSDIKPASISGSKGGSGKICGTQSTAYTSSFSATPSLSSSSNTHHKPCAFFYDPSPSAGNGCASTHSQGKGDKTTQTIVSNTCDLEAGISHSQLQQQQQQQHHHHHPSSLSNQHQTNQQQFTIVAHWEKTNPRRPTAVV</sequence>
<evidence type="ECO:0000313" key="4">
    <source>
        <dbReference type="EMBL" id="GFO37915.1"/>
    </source>
</evidence>
<protein>
    <submittedName>
        <fullName evidence="4">Bmp and activin membrane-bound inhibitor-like protein</fullName>
    </submittedName>
</protein>
<dbReference type="AlphaFoldDB" id="A0AAV4D1E8"/>
<feature type="transmembrane region" description="Helical" evidence="2">
    <location>
        <begin position="25"/>
        <end position="53"/>
    </location>
</feature>